<feature type="compositionally biased region" description="Polar residues" evidence="1">
    <location>
        <begin position="1"/>
        <end position="11"/>
    </location>
</feature>
<dbReference type="AlphaFoldDB" id="A0A922J0M7"/>
<reference evidence="2" key="1">
    <citation type="submission" date="2021-01" db="EMBL/GenBank/DDBJ databases">
        <authorList>
            <person name="Lovell J.T."/>
            <person name="Bentley N."/>
            <person name="Bhattarai G."/>
            <person name="Jenkins J.W."/>
            <person name="Sreedasyam A."/>
            <person name="Alarcon Y."/>
            <person name="Bock C."/>
            <person name="Boston L."/>
            <person name="Carlson J."/>
            <person name="Cervantes K."/>
            <person name="Clermont K."/>
            <person name="Krom N."/>
            <person name="Kubenka K."/>
            <person name="Mamidi S."/>
            <person name="Mattison C."/>
            <person name="Monteros M."/>
            <person name="Pisani C."/>
            <person name="Plott C."/>
            <person name="Rajasekar S."/>
            <person name="Rhein H.S."/>
            <person name="Rohla C."/>
            <person name="Song M."/>
            <person name="Hilaire R.S."/>
            <person name="Shu S."/>
            <person name="Wells L."/>
            <person name="Wang X."/>
            <person name="Webber J."/>
            <person name="Heerema R.J."/>
            <person name="Klein P."/>
            <person name="Conner P."/>
            <person name="Grauke L."/>
            <person name="Grimwood J."/>
            <person name="Schmutz J."/>
            <person name="Randall J.J."/>
        </authorList>
    </citation>
    <scope>NUCLEOTIDE SEQUENCE</scope>
    <source>
        <tissue evidence="2">Leaf</tissue>
    </source>
</reference>
<proteinExistence type="predicted"/>
<gene>
    <name evidence="2" type="ORF">I3842_11G108500</name>
</gene>
<feature type="compositionally biased region" description="Polar residues" evidence="1">
    <location>
        <begin position="196"/>
        <end position="209"/>
    </location>
</feature>
<evidence type="ECO:0000313" key="3">
    <source>
        <dbReference type="Proteomes" id="UP000811246"/>
    </source>
</evidence>
<feature type="compositionally biased region" description="Acidic residues" evidence="1">
    <location>
        <begin position="83"/>
        <end position="100"/>
    </location>
</feature>
<dbReference type="EMBL" id="CM031835">
    <property type="protein sequence ID" value="KAG6688119.1"/>
    <property type="molecule type" value="Genomic_DNA"/>
</dbReference>
<protein>
    <submittedName>
        <fullName evidence="2">Uncharacterized protein</fullName>
    </submittedName>
</protein>
<dbReference type="Proteomes" id="UP000811246">
    <property type="component" value="Chromosome 11"/>
</dbReference>
<feature type="compositionally biased region" description="Polar residues" evidence="1">
    <location>
        <begin position="60"/>
        <end position="75"/>
    </location>
</feature>
<comment type="caution">
    <text evidence="2">The sequence shown here is derived from an EMBL/GenBank/DDBJ whole genome shotgun (WGS) entry which is preliminary data.</text>
</comment>
<evidence type="ECO:0000313" key="2">
    <source>
        <dbReference type="EMBL" id="KAG6688119.1"/>
    </source>
</evidence>
<accession>A0A922J0M7</accession>
<dbReference type="EMBL" id="CM031835">
    <property type="protein sequence ID" value="KAG6688120.1"/>
    <property type="molecule type" value="Genomic_DNA"/>
</dbReference>
<feature type="region of interest" description="Disordered" evidence="1">
    <location>
        <begin position="1"/>
        <end position="100"/>
    </location>
</feature>
<organism evidence="2 3">
    <name type="scientific">Carya illinoinensis</name>
    <name type="common">Pecan</name>
    <dbReference type="NCBI Taxonomy" id="32201"/>
    <lineage>
        <taxon>Eukaryota</taxon>
        <taxon>Viridiplantae</taxon>
        <taxon>Streptophyta</taxon>
        <taxon>Embryophyta</taxon>
        <taxon>Tracheophyta</taxon>
        <taxon>Spermatophyta</taxon>
        <taxon>Magnoliopsida</taxon>
        <taxon>eudicotyledons</taxon>
        <taxon>Gunneridae</taxon>
        <taxon>Pentapetalae</taxon>
        <taxon>rosids</taxon>
        <taxon>fabids</taxon>
        <taxon>Fagales</taxon>
        <taxon>Juglandaceae</taxon>
        <taxon>Carya</taxon>
    </lineage>
</organism>
<evidence type="ECO:0000256" key="1">
    <source>
        <dbReference type="SAM" id="MobiDB-lite"/>
    </source>
</evidence>
<name>A0A922J0M7_CARIL</name>
<feature type="region of interest" description="Disordered" evidence="1">
    <location>
        <begin position="187"/>
        <end position="209"/>
    </location>
</feature>
<sequence>MTSNQQQSSVQRTETTPTVVPSPPRRHQNTPVDHPTATKSREDFMEPQTTPLEPLVILPSSRSGCTLRGSVQNRPTGLGEEGGGGEEEDSASELFLSDEESSQRLLQGINEHEGEGGSEIGGVILEGQKDFRIQNPIPLNCMYLDPSSVSDWVCQTVNDIKDMVGLKCEGYEEQFMALLTAIEVGHQQQRKRGPRNSGNSTQVNMVHES</sequence>